<evidence type="ECO:0000313" key="3">
    <source>
        <dbReference type="Proteomes" id="UP000266389"/>
    </source>
</evidence>
<evidence type="ECO:0008006" key="4">
    <source>
        <dbReference type="Google" id="ProtNLM"/>
    </source>
</evidence>
<dbReference type="EMBL" id="PHFL01000050">
    <property type="protein sequence ID" value="RFM23960.1"/>
    <property type="molecule type" value="Genomic_DNA"/>
</dbReference>
<comment type="caution">
    <text evidence="2">The sequence shown here is derived from an EMBL/GenBank/DDBJ whole genome shotgun (WGS) entry which is preliminary data.</text>
</comment>
<dbReference type="Proteomes" id="UP000266389">
    <property type="component" value="Unassembled WGS sequence"/>
</dbReference>
<evidence type="ECO:0000313" key="2">
    <source>
        <dbReference type="EMBL" id="RFM23960.1"/>
    </source>
</evidence>
<keyword evidence="1" id="KW-0732">Signal</keyword>
<dbReference type="AlphaFoldDB" id="A0A395LZJ9"/>
<reference evidence="2 3" key="1">
    <citation type="journal article" date="2011" name="ISME J.">
        <title>Community ecology of hot spring cyanobacterial mats: predominant populations and their functional potential.</title>
        <authorList>
            <person name="Klatt C.G."/>
            <person name="Wood J.M."/>
            <person name="Rusch D.B."/>
            <person name="Bateson M.M."/>
            <person name="Hamamura N."/>
            <person name="Heidelberg J.F."/>
            <person name="Grossman A.R."/>
            <person name="Bhaya D."/>
            <person name="Cohan F.M."/>
            <person name="Kuhl M."/>
            <person name="Bryant D.A."/>
            <person name="Ward D.M."/>
        </authorList>
    </citation>
    <scope>NUCLEOTIDE SEQUENCE [LARGE SCALE GENOMIC DNA]</scope>
    <source>
        <strain evidence="2">OS</strain>
    </source>
</reference>
<name>A0A395LZJ9_9BACT</name>
<feature type="signal peptide" evidence="1">
    <location>
        <begin position="1"/>
        <end position="19"/>
    </location>
</feature>
<proteinExistence type="predicted"/>
<organism evidence="2 3">
    <name type="scientific">Candidatus Thermochlorobacter aerophilus</name>
    <dbReference type="NCBI Taxonomy" id="1868324"/>
    <lineage>
        <taxon>Bacteria</taxon>
        <taxon>Pseudomonadati</taxon>
        <taxon>Chlorobiota</taxon>
        <taxon>Chlorobiia</taxon>
        <taxon>Chlorobiales</taxon>
        <taxon>Candidatus Thermochlorobacteriaceae</taxon>
        <taxon>Candidatus Thermochlorobacter</taxon>
    </lineage>
</organism>
<accession>A0A395LZJ9</accession>
<evidence type="ECO:0000256" key="1">
    <source>
        <dbReference type="SAM" id="SignalP"/>
    </source>
</evidence>
<gene>
    <name evidence="2" type="ORF">D0433_08275</name>
</gene>
<protein>
    <recommendedName>
        <fullName evidence="4">DUF5683 domain-containing protein</fullName>
    </recommendedName>
</protein>
<feature type="chain" id="PRO_5017443791" description="DUF5683 domain-containing protein" evidence="1">
    <location>
        <begin position="20"/>
        <end position="346"/>
    </location>
</feature>
<sequence>MKVSFLALIVALSLGKSFAEEPKKTDLPRRERLISLFSNDSTDKHERLAMPVLSLNRPLVIDGEYVAYNDAGVVSAAMPLKPLRSPLIAVAFSAVVPGAGEFYAESYWRSALFFVAEVALWATALHYQNIGRQGERDFVAFADGLAPNGQGFANDGRARWDAVRFAERLSEIYTTERFLNSGLVPNANQIRQMAAELGTPQRLNEIRNRDYRFLNAFERIAVSAANNATLSHTLPPYGDQQYYELIGKYSEYAIGWYDYDVSRMDNRFEVHSAVYLQYASMRGMANQNLKTASNFFSLVVLNHALSAFDALIAVNQYNDRIRTSLQFQQDAMTQTLYPSASVAISF</sequence>